<gene>
    <name evidence="1" type="ORF">NQ176_g447</name>
</gene>
<dbReference type="Proteomes" id="UP001143910">
    <property type="component" value="Unassembled WGS sequence"/>
</dbReference>
<accession>A0ACC1NXG7</accession>
<reference evidence="1" key="1">
    <citation type="submission" date="2022-08" db="EMBL/GenBank/DDBJ databases">
        <title>Genome Sequence of Lecanicillium fungicola.</title>
        <authorList>
            <person name="Buettner E."/>
        </authorList>
    </citation>
    <scope>NUCLEOTIDE SEQUENCE</scope>
    <source>
        <strain evidence="1">Babe33</strain>
    </source>
</reference>
<sequence length="345" mass="39338">MKDPFFIKPIPWLSDLVRPLSRRLDLVTLPLHIHEVVFAALLYSVIFYPISPVVSRLIAPQHYSKLSRKKRLNWDAHVVSMVQSLFINGLALWIKWVDVERGTMDREGRIWGYSGAPAFLQSMAVGYFVWDLIVTSINLDVFGIGTLAHAISALTVFSLGFVCAQSDCSAEKLAYHTWQKPFVNYYGCNFILFELSTPFLNIHWFMDKVNMTGSNLQLYNGFALLFTFFASRLVYGPYQSYRVFSDIFGLSGQNPSSPGKGVFTYVTTQTYIPKWLSFAYIASNATLTFLNFYWFFMMVRAVRKRFVASPKINHGHEQPAIKAENHQSANTSAISPQSKARSRRA</sequence>
<proteinExistence type="predicted"/>
<dbReference type="EMBL" id="JANJQO010000017">
    <property type="protein sequence ID" value="KAJ2983759.1"/>
    <property type="molecule type" value="Genomic_DNA"/>
</dbReference>
<protein>
    <submittedName>
        <fullName evidence="1">Uncharacterized protein</fullName>
    </submittedName>
</protein>
<keyword evidence="2" id="KW-1185">Reference proteome</keyword>
<organism evidence="1 2">
    <name type="scientific">Zarea fungicola</name>
    <dbReference type="NCBI Taxonomy" id="93591"/>
    <lineage>
        <taxon>Eukaryota</taxon>
        <taxon>Fungi</taxon>
        <taxon>Dikarya</taxon>
        <taxon>Ascomycota</taxon>
        <taxon>Pezizomycotina</taxon>
        <taxon>Sordariomycetes</taxon>
        <taxon>Hypocreomycetidae</taxon>
        <taxon>Hypocreales</taxon>
        <taxon>Cordycipitaceae</taxon>
        <taxon>Zarea</taxon>
    </lineage>
</organism>
<evidence type="ECO:0000313" key="1">
    <source>
        <dbReference type="EMBL" id="KAJ2983759.1"/>
    </source>
</evidence>
<comment type="caution">
    <text evidence="1">The sequence shown here is derived from an EMBL/GenBank/DDBJ whole genome shotgun (WGS) entry which is preliminary data.</text>
</comment>
<name>A0ACC1NXG7_9HYPO</name>
<evidence type="ECO:0000313" key="2">
    <source>
        <dbReference type="Proteomes" id="UP001143910"/>
    </source>
</evidence>